<feature type="non-terminal residue" evidence="1">
    <location>
        <position position="1"/>
    </location>
</feature>
<protein>
    <submittedName>
        <fullName evidence="1">Uncharacterized protein</fullName>
    </submittedName>
</protein>
<keyword evidence="2" id="KW-1185">Reference proteome</keyword>
<dbReference type="Proteomes" id="UP000708208">
    <property type="component" value="Unassembled WGS sequence"/>
</dbReference>
<dbReference type="EMBL" id="CAJVCH010553293">
    <property type="protein sequence ID" value="CAG7829874.1"/>
    <property type="molecule type" value="Genomic_DNA"/>
</dbReference>
<evidence type="ECO:0000313" key="1">
    <source>
        <dbReference type="EMBL" id="CAG7829874.1"/>
    </source>
</evidence>
<accession>A0A8J2PQT5</accession>
<gene>
    <name evidence="1" type="ORF">AFUS01_LOCUS39715</name>
</gene>
<sequence>IVRNIAWYWKFLRWLKTKDVSSRSLTVVNIKEAEKLLLRAVQTEVFQNLPENYAKGLTVLKDTEGSLRC</sequence>
<proteinExistence type="predicted"/>
<dbReference type="AlphaFoldDB" id="A0A8J2PQT5"/>
<comment type="caution">
    <text evidence="1">The sequence shown here is derived from an EMBL/GenBank/DDBJ whole genome shotgun (WGS) entry which is preliminary data.</text>
</comment>
<name>A0A8J2PQT5_9HEXA</name>
<evidence type="ECO:0000313" key="2">
    <source>
        <dbReference type="Proteomes" id="UP000708208"/>
    </source>
</evidence>
<reference evidence="1" key="1">
    <citation type="submission" date="2021-06" db="EMBL/GenBank/DDBJ databases">
        <authorList>
            <person name="Hodson N. C."/>
            <person name="Mongue J. A."/>
            <person name="Jaron S. K."/>
        </authorList>
    </citation>
    <scope>NUCLEOTIDE SEQUENCE</scope>
</reference>
<organism evidence="1 2">
    <name type="scientific">Allacma fusca</name>
    <dbReference type="NCBI Taxonomy" id="39272"/>
    <lineage>
        <taxon>Eukaryota</taxon>
        <taxon>Metazoa</taxon>
        <taxon>Ecdysozoa</taxon>
        <taxon>Arthropoda</taxon>
        <taxon>Hexapoda</taxon>
        <taxon>Collembola</taxon>
        <taxon>Symphypleona</taxon>
        <taxon>Sminthuridae</taxon>
        <taxon>Allacma</taxon>
    </lineage>
</organism>